<dbReference type="AlphaFoldDB" id="A0A1W1CND5"/>
<name>A0A1W1CND5_9ZZZZ</name>
<dbReference type="EMBL" id="FPHJ01000055">
    <property type="protein sequence ID" value="SFV67223.1"/>
    <property type="molecule type" value="Genomic_DNA"/>
</dbReference>
<evidence type="ECO:0000313" key="1">
    <source>
        <dbReference type="EMBL" id="SFV67223.1"/>
    </source>
</evidence>
<proteinExistence type="predicted"/>
<sequence>MKISFLLLLALLSLSIQAKEDTMSINCCNENNIAMDIAIHNDINSCDSCNSCFSNVLLQVNFVIVSSQVLSPIMSNNKVDIQYISFKPEIITPPPIS</sequence>
<gene>
    <name evidence="1" type="ORF">MNB_SUP05-5-892</name>
</gene>
<accession>A0A1W1CND5</accession>
<reference evidence="1" key="1">
    <citation type="submission" date="2016-10" db="EMBL/GenBank/DDBJ databases">
        <authorList>
            <person name="de Groot N.N."/>
        </authorList>
    </citation>
    <scope>NUCLEOTIDE SEQUENCE</scope>
</reference>
<organism evidence="1">
    <name type="scientific">hydrothermal vent metagenome</name>
    <dbReference type="NCBI Taxonomy" id="652676"/>
    <lineage>
        <taxon>unclassified sequences</taxon>
        <taxon>metagenomes</taxon>
        <taxon>ecological metagenomes</taxon>
    </lineage>
</organism>
<protein>
    <submittedName>
        <fullName evidence="1">Uncharacterized protein</fullName>
    </submittedName>
</protein>